<comment type="caution">
    <text evidence="2">The sequence shown here is derived from an EMBL/GenBank/DDBJ whole genome shotgun (WGS) entry which is preliminary data.</text>
</comment>
<protein>
    <submittedName>
        <fullName evidence="2">Uncharacterized protein</fullName>
    </submittedName>
</protein>
<keyword evidence="1" id="KW-0732">Signal</keyword>
<evidence type="ECO:0000256" key="1">
    <source>
        <dbReference type="SAM" id="SignalP"/>
    </source>
</evidence>
<organism evidence="2 3">
    <name type="scientific">Candidatus Ordinivivax streblomastigis</name>
    <dbReference type="NCBI Taxonomy" id="2540710"/>
    <lineage>
        <taxon>Bacteria</taxon>
        <taxon>Pseudomonadati</taxon>
        <taxon>Bacteroidota</taxon>
        <taxon>Bacteroidia</taxon>
        <taxon>Bacteroidales</taxon>
        <taxon>Candidatus Ordinivivax</taxon>
    </lineage>
</organism>
<gene>
    <name evidence="2" type="ORF">EZS26_001509</name>
</gene>
<accession>A0A5M8P234</accession>
<reference evidence="2 3" key="1">
    <citation type="submission" date="2019-03" db="EMBL/GenBank/DDBJ databases">
        <title>Single cell metagenomics reveals metabolic interactions within the superorganism composed of flagellate Streblomastix strix and complex community of Bacteroidetes bacteria on its surface.</title>
        <authorList>
            <person name="Treitli S.C."/>
            <person name="Kolisko M."/>
            <person name="Husnik F."/>
            <person name="Keeling P."/>
            <person name="Hampl V."/>
        </authorList>
    </citation>
    <scope>NUCLEOTIDE SEQUENCE [LARGE SCALE GENOMIC DNA]</scope>
    <source>
        <strain evidence="2">St1</strain>
    </source>
</reference>
<evidence type="ECO:0000313" key="3">
    <source>
        <dbReference type="Proteomes" id="UP000324575"/>
    </source>
</evidence>
<dbReference type="InterPro" id="IPR013783">
    <property type="entry name" value="Ig-like_fold"/>
</dbReference>
<dbReference type="Gene3D" id="2.60.40.10">
    <property type="entry name" value="Immunoglobulins"/>
    <property type="match status" value="4"/>
</dbReference>
<dbReference type="Gene3D" id="2.80.10.50">
    <property type="match status" value="1"/>
</dbReference>
<dbReference type="CDD" id="cd00161">
    <property type="entry name" value="beta-trefoil_Ricin-like"/>
    <property type="match status" value="1"/>
</dbReference>
<feature type="signal peptide" evidence="1">
    <location>
        <begin position="1"/>
        <end position="20"/>
    </location>
</feature>
<dbReference type="EMBL" id="SNRX01000008">
    <property type="protein sequence ID" value="KAA6302396.1"/>
    <property type="molecule type" value="Genomic_DNA"/>
</dbReference>
<dbReference type="Proteomes" id="UP000324575">
    <property type="component" value="Unassembled WGS sequence"/>
</dbReference>
<evidence type="ECO:0000313" key="2">
    <source>
        <dbReference type="EMBL" id="KAA6302396.1"/>
    </source>
</evidence>
<sequence length="1339" mass="141409">MKKIYLLFLTLLLSLGYASAETIANGLVIVSDGVTDHYYYIQNPRRQISGASVFEDTGEGANLTQAVWVAHKAEQLWKFVKTATDKYQIISKAGRTLNVTSSSDAVTTAATSDGTFKLVEGTVDNVGYWVLYSNDRKKSINKGNGNATYSAYGNPAADDAGNAVQFISENDPTFAGDKLLKLGFGNILLGSSPVETFNVYGYNLTAANVTAIVEGTDDSVFSASAVTLTDATGGKKVSVDVTFTPNSDQAKAYSATLVIGGGGAATAIRIPLSGSTVPVKVSADATDHYYYIHTPRRIISGNSVLEDKGEGAEVAQSALTIGNNAQLWKFVKASSGNKYQIVGKSGLKINKGSKITASTESDLAFSFNAGTGDNPGYWELYDGVAGINKEGSGTAYGAWEGSHTNDVGNALQFISDTDPTFAATDVIKVSATAFRNDPATLKISNITGYNLSGDVTVSITGTDADAFSAAPTATLTDLPIGKKVSVDVAFTGTTAKTYNATLTLSQAGAQSFNIPLSVNVVEAPVVRSTNDDEHWYQIKFNSGGDKSFVQDAKIGSNVTPENDAKPLSTQYWKFVGSSLLDLKIVSYAGHEIGSASKFTSVNTGEGNSFKLEASSTAGKWVLTANTGAFSGKQMNREASAITGWDSKDGNSVLEFITATPAVEYAVTPATTATENSLDFETVAVGTPVTKTITVAARNLVGADVIAVVDGIEADIAAFTITKAEGWSDKRGGTINVEFAPTTNATYNATVTITANSESKEIALTGTGTVDPIIYVDGSISNKTVDFGNVTTTKISLPKTIVVSGNYLGEGTITKAVAGADADAFTIDATDWTAETGGALKIVFKPTTIKDSYTATVTIATENASPAPTPIVVTLSGKGVAEPLTFVSTETTPTWYFLQTVDGNPWNDFVTDETTVSTKPYHGLTDAQQWQVLATDTTNQYLLKSKAGNYLGYEAADFAPVALASAKTFDLEASNNNWKIKYNAGDNYVKKAADTNNSTLQANALGSEFAFVTPTTAVDKLPIISTSDTEYWYQIKNYATNSQIWNNDAGKVTKVDPASTETATYWKFVESANGYKIVNYDGTELKGYSGEWSITVAAGEGNEYNFEWRELTGNKSASLQRWAMRNYTWSRYGAGAGSSDQRYICDGSAQWSYGAGDDAGRTFEFVLAKPETVADSTQVRFEATEVSQSATASVTVSGINLLANVSYSVTEATPFTVTEGTSWTDAAGGELVITFTPTAVGNASATLTISSDGVEAIEIALTGTSFEIPNNVATVDATTVNVYAKGTALYVETATAQSVKIYNVSGVVVFDQTVEGKVSVPLTKGVYAVKTDTVTKKVIL</sequence>
<dbReference type="NCBIfam" id="NF012200">
    <property type="entry name" value="choice_anch_D"/>
    <property type="match status" value="2"/>
</dbReference>
<name>A0A5M8P234_9BACT</name>
<proteinExistence type="predicted"/>
<feature type="chain" id="PRO_5024405648" evidence="1">
    <location>
        <begin position="21"/>
        <end position="1339"/>
    </location>
</feature>